<evidence type="ECO:0000313" key="2">
    <source>
        <dbReference type="Proteomes" id="UP000479190"/>
    </source>
</evidence>
<dbReference type="AlphaFoldDB" id="A0A6H5I6D4"/>
<dbReference type="EMBL" id="CADCXV010000488">
    <property type="protein sequence ID" value="CAB0030479.1"/>
    <property type="molecule type" value="Genomic_DNA"/>
</dbReference>
<protein>
    <submittedName>
        <fullName evidence="1">Uncharacterized protein</fullName>
    </submittedName>
</protein>
<keyword evidence="2" id="KW-1185">Reference proteome</keyword>
<feature type="non-terminal residue" evidence="1">
    <location>
        <position position="66"/>
    </location>
</feature>
<organism evidence="1 2">
    <name type="scientific">Trichogramma brassicae</name>
    <dbReference type="NCBI Taxonomy" id="86971"/>
    <lineage>
        <taxon>Eukaryota</taxon>
        <taxon>Metazoa</taxon>
        <taxon>Ecdysozoa</taxon>
        <taxon>Arthropoda</taxon>
        <taxon>Hexapoda</taxon>
        <taxon>Insecta</taxon>
        <taxon>Pterygota</taxon>
        <taxon>Neoptera</taxon>
        <taxon>Endopterygota</taxon>
        <taxon>Hymenoptera</taxon>
        <taxon>Apocrita</taxon>
        <taxon>Proctotrupomorpha</taxon>
        <taxon>Chalcidoidea</taxon>
        <taxon>Trichogrammatidae</taxon>
        <taxon>Trichogramma</taxon>
    </lineage>
</organism>
<name>A0A6H5I6D4_9HYME</name>
<reference evidence="1 2" key="1">
    <citation type="submission" date="2020-02" db="EMBL/GenBank/DDBJ databases">
        <authorList>
            <person name="Ferguson B K."/>
        </authorList>
    </citation>
    <scope>NUCLEOTIDE SEQUENCE [LARGE SCALE GENOMIC DNA]</scope>
</reference>
<gene>
    <name evidence="1" type="ORF">TBRA_LOCUS2478</name>
</gene>
<proteinExistence type="predicted"/>
<sequence length="66" mass="7813">MYRARPRLNCLFCGNKNIPPVPDASMRGRREHGFLRKQLRRGATMYIGLRCIFKSAYKPRTRSRGW</sequence>
<dbReference type="Proteomes" id="UP000479190">
    <property type="component" value="Unassembled WGS sequence"/>
</dbReference>
<evidence type="ECO:0000313" key="1">
    <source>
        <dbReference type="EMBL" id="CAB0030479.1"/>
    </source>
</evidence>
<accession>A0A6H5I6D4</accession>